<dbReference type="STRING" id="266940.Krad_2415"/>
<evidence type="ECO:0000313" key="2">
    <source>
        <dbReference type="EMBL" id="ABS03895.1"/>
    </source>
</evidence>
<feature type="transmembrane region" description="Helical" evidence="1">
    <location>
        <begin position="29"/>
        <end position="52"/>
    </location>
</feature>
<feature type="transmembrane region" description="Helical" evidence="1">
    <location>
        <begin position="95"/>
        <end position="115"/>
    </location>
</feature>
<keyword evidence="1" id="KW-1133">Transmembrane helix</keyword>
<dbReference type="KEGG" id="kra:Krad_2415"/>
<feature type="transmembrane region" description="Helical" evidence="1">
    <location>
        <begin position="58"/>
        <end position="83"/>
    </location>
</feature>
<dbReference type="HOGENOM" id="CLU_2069968_0_0_11"/>
<name>A6WAQ6_KINRD</name>
<reference evidence="3" key="1">
    <citation type="journal article" date="2008" name="PLoS ONE">
        <title>Survival in nuclear waste, extreme resistance, and potential applications gleaned from the genome sequence of Kineococcus radiotolerans SRS30216.</title>
        <authorList>
            <person name="Bagwell C.E."/>
            <person name="Bhat S."/>
            <person name="Hawkins G.M."/>
            <person name="Smith B.W."/>
            <person name="Biswas T."/>
            <person name="Hoover T.R."/>
            <person name="Saunders E."/>
            <person name="Han C.S."/>
            <person name="Tsodikov O.V."/>
            <person name="Shimkets L.J."/>
        </authorList>
    </citation>
    <scope>NUCLEOTIDE SEQUENCE [LARGE SCALE GENOMIC DNA]</scope>
    <source>
        <strain evidence="3">ATCC BAA-149 / DSM 14245 / SRS30216</strain>
    </source>
</reference>
<dbReference type="Proteomes" id="UP000001116">
    <property type="component" value="Chromosome"/>
</dbReference>
<sequence length="118" mass="12313">MMRESPWRRHPEQVSDHHLNLADNAKASLLAAGIGGGLLVIAVPVFFSAVMWPVFDPGAVPVAVLVLMAAAAACTPTAVTAAIAARQRAAVRVSVLLVAVPQTVLCVPMVLLSVLGRR</sequence>
<gene>
    <name evidence="2" type="ordered locus">Krad_2415</name>
</gene>
<organism evidence="2 3">
    <name type="scientific">Kineococcus radiotolerans (strain ATCC BAA-149 / DSM 14245 / SRS30216)</name>
    <dbReference type="NCBI Taxonomy" id="266940"/>
    <lineage>
        <taxon>Bacteria</taxon>
        <taxon>Bacillati</taxon>
        <taxon>Actinomycetota</taxon>
        <taxon>Actinomycetes</taxon>
        <taxon>Kineosporiales</taxon>
        <taxon>Kineosporiaceae</taxon>
        <taxon>Kineococcus</taxon>
    </lineage>
</organism>
<proteinExistence type="predicted"/>
<protein>
    <submittedName>
        <fullName evidence="2">Uncharacterized protein</fullName>
    </submittedName>
</protein>
<keyword evidence="3" id="KW-1185">Reference proteome</keyword>
<keyword evidence="1" id="KW-0472">Membrane</keyword>
<accession>A6WAQ6</accession>
<dbReference type="AlphaFoldDB" id="A6WAQ6"/>
<evidence type="ECO:0000256" key="1">
    <source>
        <dbReference type="SAM" id="Phobius"/>
    </source>
</evidence>
<dbReference type="EMBL" id="CP000750">
    <property type="protein sequence ID" value="ABS03895.1"/>
    <property type="molecule type" value="Genomic_DNA"/>
</dbReference>
<evidence type="ECO:0000313" key="3">
    <source>
        <dbReference type="Proteomes" id="UP000001116"/>
    </source>
</evidence>
<keyword evidence="1" id="KW-0812">Transmembrane</keyword>